<name>A0A2R4XFH8_9BURK</name>
<reference evidence="1 2" key="1">
    <citation type="submission" date="2018-04" db="EMBL/GenBank/DDBJ databases">
        <title>Bordetella sp. HZ20 isolated from seawater.</title>
        <authorList>
            <person name="Sun C."/>
        </authorList>
    </citation>
    <scope>NUCLEOTIDE SEQUENCE [LARGE SCALE GENOMIC DNA]</scope>
    <source>
        <strain evidence="1 2">HZ20</strain>
    </source>
</reference>
<dbReference type="EMBL" id="CP028901">
    <property type="protein sequence ID" value="AWB32566.1"/>
    <property type="molecule type" value="Genomic_DNA"/>
</dbReference>
<dbReference type="KEGG" id="boz:DBV39_01250"/>
<gene>
    <name evidence="1" type="ORF">DBV39_01250</name>
</gene>
<keyword evidence="2" id="KW-1185">Reference proteome</keyword>
<protein>
    <submittedName>
        <fullName evidence="1">Uncharacterized protein</fullName>
    </submittedName>
</protein>
<organism evidence="1 2">
    <name type="scientific">Orrella marina</name>
    <dbReference type="NCBI Taxonomy" id="2163011"/>
    <lineage>
        <taxon>Bacteria</taxon>
        <taxon>Pseudomonadati</taxon>
        <taxon>Pseudomonadota</taxon>
        <taxon>Betaproteobacteria</taxon>
        <taxon>Burkholderiales</taxon>
        <taxon>Alcaligenaceae</taxon>
        <taxon>Orrella</taxon>
    </lineage>
</organism>
<dbReference type="Proteomes" id="UP000244571">
    <property type="component" value="Chromosome"/>
</dbReference>
<dbReference type="AlphaFoldDB" id="A0A2R4XFH8"/>
<evidence type="ECO:0000313" key="2">
    <source>
        <dbReference type="Proteomes" id="UP000244571"/>
    </source>
</evidence>
<proteinExistence type="predicted"/>
<accession>A0A2R4XFH8</accession>
<sequence length="142" mass="16170">MVAGKIMEIYDKDIVVSDIDLEFKISPRDVVDLVSGDFGLYVNEGKGRCFPWTYVLAGLGVYKRNYSSMSFLEDVSSFVDGVFNDEESCWMLDQVALEYALRRNENIPFSNLRELGCPLSQFSNRPQRRKLAKSFLIECGEG</sequence>
<evidence type="ECO:0000313" key="1">
    <source>
        <dbReference type="EMBL" id="AWB32566.1"/>
    </source>
</evidence>